<feature type="transmembrane region" description="Helical" evidence="1">
    <location>
        <begin position="302"/>
        <end position="324"/>
    </location>
</feature>
<keyword evidence="1" id="KW-0812">Transmembrane</keyword>
<dbReference type="AlphaFoldDB" id="A0A9W8YRW8"/>
<evidence type="ECO:0000256" key="1">
    <source>
        <dbReference type="SAM" id="Phobius"/>
    </source>
</evidence>
<name>A0A9W8YRW8_9PEZI</name>
<comment type="caution">
    <text evidence="2">The sequence shown here is derived from an EMBL/GenBank/DDBJ whole genome shotgun (WGS) entry which is preliminary data.</text>
</comment>
<sequence length="444" mass="50651">MGVIRQRSRHGGHFVVLLRDHPAVLLDLDNYQRPEGISAIAFGEFVNARRSVRQFRQTPDLCRGKRWTLRHAFFANSGGFLLRTPDFPAGFPVNAKQIHYLASHGHVEIPDLDELQIEDRNSADTLSRLIAIWQVFWFSVTELRRMQLGLPITTIELTALTFGGVMICTSILWYHKPCITIPTIIHLKADKTVQAVRLAARQHTHPNLPDEWWRTPLDFISRENFIFDRDYYFMQMLPLKFHLPLLSRKTQKPWERFPCASMDAPGPESVVPLMLGVIFLAFYAFSFCLAWDFMFPTQIEQLLWRVCSVYHGCYTGAALIHYAIASWRFIQNTKDGRSTSRALGERPVPNAAHDIENQAQRCTKRKGSLGCLHLPSWLVGLRNLSFDQDPDVTSSLSGLLAWTAGGVPFCLCRAYFYVEDFISLRSQPADVYVTVDSFAPFVGG</sequence>
<gene>
    <name evidence="2" type="ORF">N0V93_004673</name>
</gene>
<evidence type="ECO:0000313" key="2">
    <source>
        <dbReference type="EMBL" id="KAJ4391059.1"/>
    </source>
</evidence>
<organism evidence="2 3">
    <name type="scientific">Gnomoniopsis smithogilvyi</name>
    <dbReference type="NCBI Taxonomy" id="1191159"/>
    <lineage>
        <taxon>Eukaryota</taxon>
        <taxon>Fungi</taxon>
        <taxon>Dikarya</taxon>
        <taxon>Ascomycota</taxon>
        <taxon>Pezizomycotina</taxon>
        <taxon>Sordariomycetes</taxon>
        <taxon>Sordariomycetidae</taxon>
        <taxon>Diaporthales</taxon>
        <taxon>Gnomoniaceae</taxon>
        <taxon>Gnomoniopsis</taxon>
    </lineage>
</organism>
<evidence type="ECO:0000313" key="3">
    <source>
        <dbReference type="Proteomes" id="UP001140453"/>
    </source>
</evidence>
<dbReference type="Proteomes" id="UP001140453">
    <property type="component" value="Unassembled WGS sequence"/>
</dbReference>
<keyword evidence="3" id="KW-1185">Reference proteome</keyword>
<accession>A0A9W8YRW8</accession>
<keyword evidence="1" id="KW-1133">Transmembrane helix</keyword>
<dbReference type="PANTHER" id="PTHR35043">
    <property type="entry name" value="TRANSCRIPTION FACTOR DOMAIN-CONTAINING PROTEIN"/>
    <property type="match status" value="1"/>
</dbReference>
<dbReference type="OrthoDB" id="3061561at2759"/>
<feature type="transmembrane region" description="Helical" evidence="1">
    <location>
        <begin position="270"/>
        <end position="290"/>
    </location>
</feature>
<feature type="transmembrane region" description="Helical" evidence="1">
    <location>
        <begin position="154"/>
        <end position="174"/>
    </location>
</feature>
<protein>
    <submittedName>
        <fullName evidence="2">Uncharacterized protein</fullName>
    </submittedName>
</protein>
<dbReference type="PANTHER" id="PTHR35043:SF8">
    <property type="entry name" value="DUF4220 DOMAIN-CONTAINING PROTEIN"/>
    <property type="match status" value="1"/>
</dbReference>
<dbReference type="EMBL" id="JAPEVB010000003">
    <property type="protein sequence ID" value="KAJ4391059.1"/>
    <property type="molecule type" value="Genomic_DNA"/>
</dbReference>
<proteinExistence type="predicted"/>
<keyword evidence="1" id="KW-0472">Membrane</keyword>
<reference evidence="2" key="1">
    <citation type="submission" date="2022-10" db="EMBL/GenBank/DDBJ databases">
        <title>Tapping the CABI collections for fungal endophytes: first genome assemblies for Collariella, Neodidymelliopsis, Ascochyta clinopodiicola, Didymella pomorum, Didymosphaeria variabile, Neocosmospora piperis and Neocucurbitaria cava.</title>
        <authorList>
            <person name="Hill R."/>
        </authorList>
    </citation>
    <scope>NUCLEOTIDE SEQUENCE</scope>
    <source>
        <strain evidence="2">IMI 355082</strain>
    </source>
</reference>